<dbReference type="Pfam" id="PF08572">
    <property type="entry name" value="PRP3"/>
    <property type="match status" value="1"/>
</dbReference>
<evidence type="ECO:0000313" key="10">
    <source>
        <dbReference type="Proteomes" id="UP000001997"/>
    </source>
</evidence>
<evidence type="ECO:0000256" key="2">
    <source>
        <dbReference type="ARBA" id="ARBA00022664"/>
    </source>
</evidence>
<dbReference type="AlphaFoldDB" id="A5DI18"/>
<protein>
    <submittedName>
        <fullName evidence="9">Uncharacterized protein</fullName>
    </submittedName>
</protein>
<evidence type="ECO:0000313" key="9">
    <source>
        <dbReference type="EMBL" id="EDK38821.2"/>
    </source>
</evidence>
<evidence type="ECO:0000256" key="5">
    <source>
        <dbReference type="SAM" id="Coils"/>
    </source>
</evidence>
<sequence>MSDSHPKTINGRSRQPQNNPKRTRSISPSKRTTSSTSKWRKTGNGGFSNQTETKNEPSIYNKIQQKGQEKEKGGLNIELHPLLSSVVTAESLPKSQNPLHGNRKRQNFDLHAINPYLNQQDIGVQKHRARPLELNTPGKFVEIATRERNMALEQEREAQKQQEKKAKGLAPDESIAEHLYMLRQPPLVEWWDRPYLKGNSYHEDQSRLYYDNPQAPVTIYIEHPPILSAPSDNLLQESRPMHLTKDEQKRIHRNERQEKHKEKQDRIRLGLDPPPPPKVKLANLMNVLTNEAIKDPTAVEMRVRQEVEERFRNHMKDNESRKLTPEQRHEKIHEARSKDMQKGLFAAIFRVDSLQNPQHSFKVDMNAKQLELVGMCLRNPKFNLIIVEGGSKAVNFYKKLMLRRIKWTESVQPKDSNEAPPDLSGNKCTLLWEGQITELQFQKWSVMYSNTDDEALEVLNRFNAENYWREAAATED</sequence>
<feature type="compositionally biased region" description="Polar residues" evidence="6">
    <location>
        <begin position="47"/>
        <end position="59"/>
    </location>
</feature>
<feature type="compositionally biased region" description="Basic and acidic residues" evidence="6">
    <location>
        <begin position="245"/>
        <end position="269"/>
    </location>
</feature>
<dbReference type="Pfam" id="PF06544">
    <property type="entry name" value="Prp3_C"/>
    <property type="match status" value="1"/>
</dbReference>
<accession>A5DI18</accession>
<dbReference type="InterPro" id="IPR027104">
    <property type="entry name" value="Prp3"/>
</dbReference>
<dbReference type="GO" id="GO:0046540">
    <property type="term" value="C:U4/U6 x U5 tri-snRNP complex"/>
    <property type="evidence" value="ECO:0007669"/>
    <property type="project" value="EnsemblFungi"/>
</dbReference>
<feature type="region of interest" description="Disordered" evidence="6">
    <location>
        <begin position="245"/>
        <end position="278"/>
    </location>
</feature>
<dbReference type="PANTHER" id="PTHR14212">
    <property type="entry name" value="U4/U6-ASSOCIATED RNA SPLICING FACTOR-RELATED"/>
    <property type="match status" value="1"/>
</dbReference>
<dbReference type="VEuPathDB" id="FungiDB:PGUG_02919"/>
<reference evidence="9 10" key="1">
    <citation type="journal article" date="2009" name="Nature">
        <title>Evolution of pathogenicity and sexual reproduction in eight Candida genomes.</title>
        <authorList>
            <person name="Butler G."/>
            <person name="Rasmussen M.D."/>
            <person name="Lin M.F."/>
            <person name="Santos M.A."/>
            <person name="Sakthikumar S."/>
            <person name="Munro C.A."/>
            <person name="Rheinbay E."/>
            <person name="Grabherr M."/>
            <person name="Forche A."/>
            <person name="Reedy J.L."/>
            <person name="Agrafioti I."/>
            <person name="Arnaud M.B."/>
            <person name="Bates S."/>
            <person name="Brown A.J."/>
            <person name="Brunke S."/>
            <person name="Costanzo M.C."/>
            <person name="Fitzpatrick D.A."/>
            <person name="de Groot P.W."/>
            <person name="Harris D."/>
            <person name="Hoyer L.L."/>
            <person name="Hube B."/>
            <person name="Klis F.M."/>
            <person name="Kodira C."/>
            <person name="Lennard N."/>
            <person name="Logue M.E."/>
            <person name="Martin R."/>
            <person name="Neiman A.M."/>
            <person name="Nikolaou E."/>
            <person name="Quail M.A."/>
            <person name="Quinn J."/>
            <person name="Santos M.C."/>
            <person name="Schmitzberger F.F."/>
            <person name="Sherlock G."/>
            <person name="Shah P."/>
            <person name="Silverstein K.A."/>
            <person name="Skrzypek M.S."/>
            <person name="Soll D."/>
            <person name="Staggs R."/>
            <person name="Stansfield I."/>
            <person name="Stumpf M.P."/>
            <person name="Sudbery P.E."/>
            <person name="Srikantha T."/>
            <person name="Zeng Q."/>
            <person name="Berman J."/>
            <person name="Berriman M."/>
            <person name="Heitman J."/>
            <person name="Gow N.A."/>
            <person name="Lorenz M.C."/>
            <person name="Birren B.W."/>
            <person name="Kellis M."/>
            <person name="Cuomo C.A."/>
        </authorList>
    </citation>
    <scope>NUCLEOTIDE SEQUENCE [LARGE SCALE GENOMIC DNA]</scope>
    <source>
        <strain evidence="10">ATCC 6260 / CBS 566 / DSM 6381 / JCM 1539 / NBRC 10279 / NRRL Y-324</strain>
    </source>
</reference>
<evidence type="ECO:0000256" key="1">
    <source>
        <dbReference type="ARBA" id="ARBA00004123"/>
    </source>
</evidence>
<dbReference type="InterPro" id="IPR013881">
    <property type="entry name" value="Pre-mRNA_splic_Prp3_dom"/>
</dbReference>
<keyword evidence="5" id="KW-0175">Coiled coil</keyword>
<dbReference type="EMBL" id="CH408157">
    <property type="protein sequence ID" value="EDK38821.2"/>
    <property type="molecule type" value="Genomic_DNA"/>
</dbReference>
<organism evidence="9 10">
    <name type="scientific">Meyerozyma guilliermondii (strain ATCC 6260 / CBS 566 / DSM 6381 / JCM 1539 / NBRC 10279 / NRRL Y-324)</name>
    <name type="common">Yeast</name>
    <name type="synonym">Candida guilliermondii</name>
    <dbReference type="NCBI Taxonomy" id="294746"/>
    <lineage>
        <taxon>Eukaryota</taxon>
        <taxon>Fungi</taxon>
        <taxon>Dikarya</taxon>
        <taxon>Ascomycota</taxon>
        <taxon>Saccharomycotina</taxon>
        <taxon>Pichiomycetes</taxon>
        <taxon>Debaryomycetaceae</taxon>
        <taxon>Meyerozyma</taxon>
    </lineage>
</organism>
<evidence type="ECO:0000259" key="7">
    <source>
        <dbReference type="Pfam" id="PF06544"/>
    </source>
</evidence>
<feature type="compositionally biased region" description="Polar residues" evidence="6">
    <location>
        <begin position="10"/>
        <end position="20"/>
    </location>
</feature>
<dbReference type="PANTHER" id="PTHR14212:SF0">
    <property type="entry name" value="U4_U6 SMALL NUCLEAR RIBONUCLEOPROTEIN PRP3"/>
    <property type="match status" value="1"/>
</dbReference>
<dbReference type="InParanoid" id="A5DI18"/>
<dbReference type="Proteomes" id="UP000001997">
    <property type="component" value="Unassembled WGS sequence"/>
</dbReference>
<feature type="compositionally biased region" description="Low complexity" evidence="6">
    <location>
        <begin position="25"/>
        <end position="37"/>
    </location>
</feature>
<keyword evidence="3" id="KW-0508">mRNA splicing</keyword>
<dbReference type="RefSeq" id="XP_001485190.2">
    <property type="nucleotide sequence ID" value="XM_001485140.1"/>
</dbReference>
<feature type="domain" description="Small nuclear ribonucleoprotein Prp3 C-terminal" evidence="7">
    <location>
        <begin position="347"/>
        <end position="471"/>
    </location>
</feature>
<keyword evidence="10" id="KW-1185">Reference proteome</keyword>
<dbReference type="GO" id="GO:0045292">
    <property type="term" value="P:mRNA cis splicing, via spliceosome"/>
    <property type="evidence" value="ECO:0007669"/>
    <property type="project" value="EnsemblFungi"/>
</dbReference>
<dbReference type="HOGENOM" id="CLU_015750_2_2_1"/>
<dbReference type="FunCoup" id="A5DI18">
    <property type="interactions" value="732"/>
</dbReference>
<dbReference type="KEGG" id="pgu:PGUG_02919"/>
<gene>
    <name evidence="9" type="ORF">PGUG_02919</name>
</gene>
<dbReference type="eggNOG" id="KOG2769">
    <property type="taxonomic scope" value="Eukaryota"/>
</dbReference>
<proteinExistence type="predicted"/>
<keyword evidence="4" id="KW-0539">Nucleus</keyword>
<evidence type="ECO:0000259" key="8">
    <source>
        <dbReference type="Pfam" id="PF08572"/>
    </source>
</evidence>
<feature type="domain" description="Pre-mRNA-splicing factor 3" evidence="8">
    <location>
        <begin position="114"/>
        <end position="324"/>
    </location>
</feature>
<evidence type="ECO:0000256" key="4">
    <source>
        <dbReference type="ARBA" id="ARBA00023242"/>
    </source>
</evidence>
<comment type="subcellular location">
    <subcellularLocation>
        <location evidence="1">Nucleus</location>
    </subcellularLocation>
</comment>
<dbReference type="InterPro" id="IPR010541">
    <property type="entry name" value="Prp3_C"/>
</dbReference>
<keyword evidence="2" id="KW-0507">mRNA processing</keyword>
<dbReference type="GeneID" id="5127227"/>
<dbReference type="OMA" id="CVMHPRF"/>
<evidence type="ECO:0000256" key="3">
    <source>
        <dbReference type="ARBA" id="ARBA00023187"/>
    </source>
</evidence>
<evidence type="ECO:0000256" key="6">
    <source>
        <dbReference type="SAM" id="MobiDB-lite"/>
    </source>
</evidence>
<feature type="coiled-coil region" evidence="5">
    <location>
        <begin position="141"/>
        <end position="169"/>
    </location>
</feature>
<feature type="region of interest" description="Disordered" evidence="6">
    <location>
        <begin position="1"/>
        <end position="59"/>
    </location>
</feature>
<dbReference type="CDD" id="cd24162">
    <property type="entry name" value="Prp3_C"/>
    <property type="match status" value="1"/>
</dbReference>
<dbReference type="OrthoDB" id="10264544at2759"/>
<dbReference type="STRING" id="294746.A5DI18"/>
<name>A5DI18_PICGU</name>